<keyword evidence="4" id="KW-0547">Nucleotide-binding</keyword>
<sequence length="466" mass="50920">MIELGLVRIHKLLAHTPLPWRAIHVAGTNGKGSVCAYVSAILSHYNKSGLIHHTGHKPLVHARFTSPHLVDRWDCITIDERTISKSVFDEVEAQVKQRNESQGIGASEFEVLTATAFEIFTRSKVDIGVVEVGMGGRLDSTNVIGQIPSDEDSQGWPGDIQAYRPPPLVTAITSIGLDHQKFLGSSITDIAAEKAGILKSGVPVVASRQDDNQVEKVIEEKAKSLQAGEVTFVSNLTTFRDVWVQNGQTVDSAVDDSIIQSRWPNGAISVQLVWKALAQLGRLIDAPQPLLLQTLKEFCQIPGRTRWEGRLETIDLSSVAGSDSTALLDGAHNAQSAYMLRKHLDGQDESKPTNWVVAASQGKDVQEMLWILLRPSDNVFAVEFGAVDGMPWVKAQESLDIVSNASALQSGQHQAYGRDIVGALKHASEDGRQHERRVVIAGSLYLVGDVLRLLRQFDRGGQTEET</sequence>
<dbReference type="Gene3D" id="3.90.190.20">
    <property type="entry name" value="Mur ligase, C-terminal domain"/>
    <property type="match status" value="1"/>
</dbReference>
<accession>A0A2P7ZY92</accession>
<dbReference type="SUPFAM" id="SSF53623">
    <property type="entry name" value="MurD-like peptide ligases, catalytic domain"/>
    <property type="match status" value="1"/>
</dbReference>
<evidence type="ECO:0000313" key="7">
    <source>
        <dbReference type="EMBL" id="PSK53147.1"/>
    </source>
</evidence>
<dbReference type="InterPro" id="IPR018109">
    <property type="entry name" value="Folylpolyglutamate_synth_CS"/>
</dbReference>
<evidence type="ECO:0000313" key="8">
    <source>
        <dbReference type="Proteomes" id="UP000243723"/>
    </source>
</evidence>
<dbReference type="UniPathway" id="UPA00850"/>
<keyword evidence="5" id="KW-0067">ATP-binding</keyword>
<dbReference type="GO" id="GO:0046872">
    <property type="term" value="F:metal ion binding"/>
    <property type="evidence" value="ECO:0007669"/>
    <property type="project" value="UniProtKB-KW"/>
</dbReference>
<keyword evidence="8" id="KW-1185">Reference proteome</keyword>
<keyword evidence="3" id="KW-0479">Metal-binding</keyword>
<dbReference type="GO" id="GO:0005739">
    <property type="term" value="C:mitochondrion"/>
    <property type="evidence" value="ECO:0007669"/>
    <property type="project" value="TreeGrafter"/>
</dbReference>
<dbReference type="GO" id="GO:0008841">
    <property type="term" value="F:dihydrofolate synthase activity"/>
    <property type="evidence" value="ECO:0007669"/>
    <property type="project" value="TreeGrafter"/>
</dbReference>
<dbReference type="Gene3D" id="3.40.1190.10">
    <property type="entry name" value="Mur-like, catalytic domain"/>
    <property type="match status" value="1"/>
</dbReference>
<comment type="similarity">
    <text evidence="1">Belongs to the folylpolyglutamate synthase family.</text>
</comment>
<evidence type="ECO:0000256" key="6">
    <source>
        <dbReference type="ARBA" id="ARBA00022842"/>
    </source>
</evidence>
<dbReference type="AlphaFoldDB" id="A0A2P7ZY92"/>
<evidence type="ECO:0000256" key="1">
    <source>
        <dbReference type="ARBA" id="ARBA00008276"/>
    </source>
</evidence>
<dbReference type="InterPro" id="IPR036615">
    <property type="entry name" value="Mur_ligase_C_dom_sf"/>
</dbReference>
<dbReference type="GO" id="GO:0004326">
    <property type="term" value="F:tetrahydrofolylpolyglutamate synthase activity"/>
    <property type="evidence" value="ECO:0007669"/>
    <property type="project" value="InterPro"/>
</dbReference>
<proteinExistence type="inferred from homology"/>
<reference evidence="7 8" key="1">
    <citation type="submission" date="2017-05" db="EMBL/GenBank/DDBJ databases">
        <title>Draft genome sequence of Elsinoe australis.</title>
        <authorList>
            <person name="Cheng Q."/>
        </authorList>
    </citation>
    <scope>NUCLEOTIDE SEQUENCE [LARGE SCALE GENOMIC DNA]</scope>
    <source>
        <strain evidence="7 8">NL1</strain>
    </source>
</reference>
<dbReference type="PROSITE" id="PS01012">
    <property type="entry name" value="FOLYLPOLYGLU_SYNT_2"/>
    <property type="match status" value="1"/>
</dbReference>
<dbReference type="GO" id="GO:0005524">
    <property type="term" value="F:ATP binding"/>
    <property type="evidence" value="ECO:0007669"/>
    <property type="project" value="UniProtKB-KW"/>
</dbReference>
<dbReference type="InterPro" id="IPR036565">
    <property type="entry name" value="Mur-like_cat_sf"/>
</dbReference>
<keyword evidence="2" id="KW-0436">Ligase</keyword>
<organism evidence="7 8">
    <name type="scientific">Elsinoe australis</name>
    <dbReference type="NCBI Taxonomy" id="40998"/>
    <lineage>
        <taxon>Eukaryota</taxon>
        <taxon>Fungi</taxon>
        <taxon>Dikarya</taxon>
        <taxon>Ascomycota</taxon>
        <taxon>Pezizomycotina</taxon>
        <taxon>Dothideomycetes</taxon>
        <taxon>Dothideomycetidae</taxon>
        <taxon>Myriangiales</taxon>
        <taxon>Elsinoaceae</taxon>
        <taxon>Elsinoe</taxon>
    </lineage>
</organism>
<dbReference type="SUPFAM" id="SSF53244">
    <property type="entry name" value="MurD-like peptide ligases, peptide-binding domain"/>
    <property type="match status" value="1"/>
</dbReference>
<dbReference type="OrthoDB" id="5212574at2759"/>
<dbReference type="PANTHER" id="PTHR11136">
    <property type="entry name" value="FOLYLPOLYGLUTAMATE SYNTHASE-RELATED"/>
    <property type="match status" value="1"/>
</dbReference>
<gene>
    <name evidence="7" type="ORF">B9Z65_3347</name>
</gene>
<comment type="caution">
    <text evidence="7">The sequence shown here is derived from an EMBL/GenBank/DDBJ whole genome shotgun (WGS) entry which is preliminary data.</text>
</comment>
<dbReference type="STRING" id="40998.A0A2P7ZY92"/>
<evidence type="ECO:0008006" key="9">
    <source>
        <dbReference type="Google" id="ProtNLM"/>
    </source>
</evidence>
<dbReference type="InterPro" id="IPR001645">
    <property type="entry name" value="Folylpolyglutamate_synth"/>
</dbReference>
<dbReference type="Proteomes" id="UP000243723">
    <property type="component" value="Unassembled WGS sequence"/>
</dbReference>
<evidence type="ECO:0000256" key="4">
    <source>
        <dbReference type="ARBA" id="ARBA00022741"/>
    </source>
</evidence>
<protein>
    <recommendedName>
        <fullName evidence="9">Dihydrofolate synthetase</fullName>
    </recommendedName>
</protein>
<dbReference type="PANTHER" id="PTHR11136:SF0">
    <property type="entry name" value="DIHYDROFOLATE SYNTHETASE-RELATED"/>
    <property type="match status" value="1"/>
</dbReference>
<evidence type="ECO:0000256" key="2">
    <source>
        <dbReference type="ARBA" id="ARBA00022598"/>
    </source>
</evidence>
<evidence type="ECO:0000256" key="5">
    <source>
        <dbReference type="ARBA" id="ARBA00022840"/>
    </source>
</evidence>
<dbReference type="EMBL" id="NHZQ01000102">
    <property type="protein sequence ID" value="PSK53147.1"/>
    <property type="molecule type" value="Genomic_DNA"/>
</dbReference>
<evidence type="ECO:0000256" key="3">
    <source>
        <dbReference type="ARBA" id="ARBA00022723"/>
    </source>
</evidence>
<dbReference type="GO" id="GO:0005829">
    <property type="term" value="C:cytosol"/>
    <property type="evidence" value="ECO:0007669"/>
    <property type="project" value="TreeGrafter"/>
</dbReference>
<keyword evidence="6" id="KW-0460">Magnesium</keyword>
<name>A0A2P7ZY92_9PEZI</name>